<dbReference type="Proteomes" id="UP000799770">
    <property type="component" value="Unassembled WGS sequence"/>
</dbReference>
<organism evidence="1 2">
    <name type="scientific">Lophiotrema nucula</name>
    <dbReference type="NCBI Taxonomy" id="690887"/>
    <lineage>
        <taxon>Eukaryota</taxon>
        <taxon>Fungi</taxon>
        <taxon>Dikarya</taxon>
        <taxon>Ascomycota</taxon>
        <taxon>Pezizomycotina</taxon>
        <taxon>Dothideomycetes</taxon>
        <taxon>Pleosporomycetidae</taxon>
        <taxon>Pleosporales</taxon>
        <taxon>Lophiotremataceae</taxon>
        <taxon>Lophiotrema</taxon>
    </lineage>
</organism>
<protein>
    <submittedName>
        <fullName evidence="1">Uncharacterized protein</fullName>
    </submittedName>
</protein>
<evidence type="ECO:0000313" key="2">
    <source>
        <dbReference type="Proteomes" id="UP000799770"/>
    </source>
</evidence>
<reference evidence="1" key="1">
    <citation type="journal article" date="2020" name="Stud. Mycol.">
        <title>101 Dothideomycetes genomes: a test case for predicting lifestyles and emergence of pathogens.</title>
        <authorList>
            <person name="Haridas S."/>
            <person name="Albert R."/>
            <person name="Binder M."/>
            <person name="Bloem J."/>
            <person name="Labutti K."/>
            <person name="Salamov A."/>
            <person name="Andreopoulos B."/>
            <person name="Baker S."/>
            <person name="Barry K."/>
            <person name="Bills G."/>
            <person name="Bluhm B."/>
            <person name="Cannon C."/>
            <person name="Castanera R."/>
            <person name="Culley D."/>
            <person name="Daum C."/>
            <person name="Ezra D."/>
            <person name="Gonzalez J."/>
            <person name="Henrissat B."/>
            <person name="Kuo A."/>
            <person name="Liang C."/>
            <person name="Lipzen A."/>
            <person name="Lutzoni F."/>
            <person name="Magnuson J."/>
            <person name="Mondo S."/>
            <person name="Nolan M."/>
            <person name="Ohm R."/>
            <person name="Pangilinan J."/>
            <person name="Park H.-J."/>
            <person name="Ramirez L."/>
            <person name="Alfaro M."/>
            <person name="Sun H."/>
            <person name="Tritt A."/>
            <person name="Yoshinaga Y."/>
            <person name="Zwiers L.-H."/>
            <person name="Turgeon B."/>
            <person name="Goodwin S."/>
            <person name="Spatafora J."/>
            <person name="Crous P."/>
            <person name="Grigoriev I."/>
        </authorList>
    </citation>
    <scope>NUCLEOTIDE SEQUENCE</scope>
    <source>
        <strain evidence="1">CBS 627.86</strain>
    </source>
</reference>
<gene>
    <name evidence="1" type="ORF">BDV96DRAFT_217347</name>
</gene>
<keyword evidence="2" id="KW-1185">Reference proteome</keyword>
<dbReference type="AlphaFoldDB" id="A0A6A5ZPI2"/>
<evidence type="ECO:0000313" key="1">
    <source>
        <dbReference type="EMBL" id="KAF2121582.1"/>
    </source>
</evidence>
<proteinExistence type="predicted"/>
<dbReference type="EMBL" id="ML977312">
    <property type="protein sequence ID" value="KAF2121582.1"/>
    <property type="molecule type" value="Genomic_DNA"/>
</dbReference>
<name>A0A6A5ZPI2_9PLEO</name>
<sequence>MRIILNAELTSSSCLYNKTTDEEYNTVRVFPDTRSDVCALRRDDKEQFAKLQTRLLYNTNRMQVCQPAFPRATSRRTHSPATLSKSYNIYRSLSRCLVHSTCIEKTPVVHFTKLQTRLLYNTKRMQVDTPAFPRSTSRRVQLSTAQSQSYNICGTLSRCLVHSICIEKTLFVHCMELHTRLLHNTRMSAGRCTCSLSTYFEKTPFIRCAKLVKQLWDNAGILSIIRRTSRRLQLSTAWSCVTVVVQYEYIRRNALLRDT</sequence>
<accession>A0A6A5ZPI2</accession>